<proteinExistence type="predicted"/>
<accession>A0A0B7HK69</accession>
<dbReference type="AlphaFoldDB" id="A0A0B7HK69"/>
<sequence length="233" mass="25287">MFSKLKNLASSISENVSESLSKSKENITSVSKSAFESTSSVLKVTKDSVISVSDSAFETTCQTFKNTKETLASASSSALEGSAEILSKGKNLALTQIADADAEAVADMIDIATSAIPFMRVLDVTDKFGITNKNVLIERGIKGIQEIAKKQLETSKLPNSSQNLLAIGQGQSPPMKLYSQQLEQLIEFALLDNVLTEQERQVLFQKAASEGVDLAEFEMILQAKLLERKQKSE</sequence>
<protein>
    <submittedName>
        <fullName evidence="1">Uncharacterized protein</fullName>
    </submittedName>
</protein>
<gene>
    <name evidence="1" type="ORF">CCAN12_720005</name>
</gene>
<name>A0A0B7HK69_9FLAO</name>
<evidence type="ECO:0000313" key="2">
    <source>
        <dbReference type="Proteomes" id="UP000044026"/>
    </source>
</evidence>
<reference evidence="1 2" key="1">
    <citation type="submission" date="2015-01" db="EMBL/GenBank/DDBJ databases">
        <authorList>
            <person name="Xiang T."/>
            <person name="Song Y."/>
            <person name="Huang L."/>
            <person name="Wang B."/>
            <person name="Wu P."/>
        </authorList>
    </citation>
    <scope>NUCLEOTIDE SEQUENCE [LARGE SCALE GENOMIC DNA]</scope>
    <source>
        <strain evidence="1 2">Cc12</strain>
    </source>
</reference>
<dbReference type="RefSeq" id="WP_042000777.1">
    <property type="nucleotide sequence ID" value="NZ_CP022382.1"/>
</dbReference>
<dbReference type="Proteomes" id="UP000044026">
    <property type="component" value="Unassembled WGS sequence"/>
</dbReference>
<dbReference type="EMBL" id="CDOE01000070">
    <property type="protein sequence ID" value="CEN37938.1"/>
    <property type="molecule type" value="Genomic_DNA"/>
</dbReference>
<organism evidence="1 2">
    <name type="scientific">Capnocytophaga canimorsus</name>
    <dbReference type="NCBI Taxonomy" id="28188"/>
    <lineage>
        <taxon>Bacteria</taxon>
        <taxon>Pseudomonadati</taxon>
        <taxon>Bacteroidota</taxon>
        <taxon>Flavobacteriia</taxon>
        <taxon>Flavobacteriales</taxon>
        <taxon>Flavobacteriaceae</taxon>
        <taxon>Capnocytophaga</taxon>
    </lineage>
</organism>
<evidence type="ECO:0000313" key="1">
    <source>
        <dbReference type="EMBL" id="CEN37938.1"/>
    </source>
</evidence>
<dbReference type="GeneID" id="69580764"/>